<keyword evidence="4 6" id="KW-1133">Transmembrane helix</keyword>
<evidence type="ECO:0000256" key="4">
    <source>
        <dbReference type="ARBA" id="ARBA00022989"/>
    </source>
</evidence>
<dbReference type="InterPro" id="IPR011701">
    <property type="entry name" value="MFS"/>
</dbReference>
<dbReference type="SUPFAM" id="SSF103473">
    <property type="entry name" value="MFS general substrate transporter"/>
    <property type="match status" value="1"/>
</dbReference>
<feature type="transmembrane region" description="Helical" evidence="6">
    <location>
        <begin position="305"/>
        <end position="329"/>
    </location>
</feature>
<dbReference type="CDD" id="cd06174">
    <property type="entry name" value="MFS"/>
    <property type="match status" value="1"/>
</dbReference>
<reference evidence="9" key="1">
    <citation type="journal article" date="2019" name="Int. J. Syst. Evol. Microbiol.">
        <title>The Global Catalogue of Microorganisms (GCM) 10K type strain sequencing project: providing services to taxonomists for standard genome sequencing and annotation.</title>
        <authorList>
            <consortium name="The Broad Institute Genomics Platform"/>
            <consortium name="The Broad Institute Genome Sequencing Center for Infectious Disease"/>
            <person name="Wu L."/>
            <person name="Ma J."/>
        </authorList>
    </citation>
    <scope>NUCLEOTIDE SEQUENCE [LARGE SCALE GENOMIC DNA]</scope>
    <source>
        <strain evidence="9">NBRC 109341</strain>
    </source>
</reference>
<dbReference type="PANTHER" id="PTHR43124:SF3">
    <property type="entry name" value="CHLORAMPHENICOL EFFLUX PUMP RV0191"/>
    <property type="match status" value="1"/>
</dbReference>
<comment type="subcellular location">
    <subcellularLocation>
        <location evidence="1">Cell membrane</location>
        <topology evidence="1">Multi-pass membrane protein</topology>
    </subcellularLocation>
</comment>
<feature type="transmembrane region" description="Helical" evidence="6">
    <location>
        <begin position="280"/>
        <end position="299"/>
    </location>
</feature>
<keyword evidence="5 6" id="KW-0472">Membrane</keyword>
<dbReference type="Pfam" id="PF07690">
    <property type="entry name" value="MFS_1"/>
    <property type="match status" value="1"/>
</dbReference>
<keyword evidence="9" id="KW-1185">Reference proteome</keyword>
<gene>
    <name evidence="8" type="ORF">GCM10007935_31770</name>
</gene>
<dbReference type="PANTHER" id="PTHR43124">
    <property type="entry name" value="PURINE EFFLUX PUMP PBUE"/>
    <property type="match status" value="1"/>
</dbReference>
<comment type="caution">
    <text evidence="8">The sequence shown here is derived from an EMBL/GenBank/DDBJ whole genome shotgun (WGS) entry which is preliminary data.</text>
</comment>
<organism evidence="8 9">
    <name type="scientific">Hydrogenophaga electricum</name>
    <dbReference type="NCBI Taxonomy" id="1230953"/>
    <lineage>
        <taxon>Bacteria</taxon>
        <taxon>Pseudomonadati</taxon>
        <taxon>Pseudomonadota</taxon>
        <taxon>Betaproteobacteria</taxon>
        <taxon>Burkholderiales</taxon>
        <taxon>Comamonadaceae</taxon>
        <taxon>Hydrogenophaga</taxon>
    </lineage>
</organism>
<evidence type="ECO:0000256" key="6">
    <source>
        <dbReference type="SAM" id="Phobius"/>
    </source>
</evidence>
<evidence type="ECO:0000256" key="1">
    <source>
        <dbReference type="ARBA" id="ARBA00004651"/>
    </source>
</evidence>
<evidence type="ECO:0000256" key="3">
    <source>
        <dbReference type="ARBA" id="ARBA00022692"/>
    </source>
</evidence>
<evidence type="ECO:0000313" key="9">
    <source>
        <dbReference type="Proteomes" id="UP001156903"/>
    </source>
</evidence>
<keyword evidence="3 6" id="KW-0812">Transmembrane</keyword>
<feature type="domain" description="Major facilitator superfamily (MFS) profile" evidence="7">
    <location>
        <begin position="10"/>
        <end position="396"/>
    </location>
</feature>
<protein>
    <submittedName>
        <fullName evidence="8">MFS transporter</fullName>
    </submittedName>
</protein>
<feature type="transmembrane region" description="Helical" evidence="6">
    <location>
        <begin position="80"/>
        <end position="102"/>
    </location>
</feature>
<name>A0ABQ6C6W8_9BURK</name>
<evidence type="ECO:0000259" key="7">
    <source>
        <dbReference type="PROSITE" id="PS50850"/>
    </source>
</evidence>
<feature type="transmembrane region" description="Helical" evidence="6">
    <location>
        <begin position="162"/>
        <end position="183"/>
    </location>
</feature>
<feature type="transmembrane region" description="Helical" evidence="6">
    <location>
        <begin position="136"/>
        <end position="156"/>
    </location>
</feature>
<accession>A0ABQ6C6W8</accession>
<keyword evidence="2" id="KW-1003">Cell membrane</keyword>
<dbReference type="EMBL" id="BSPB01000032">
    <property type="protein sequence ID" value="GLS15740.1"/>
    <property type="molecule type" value="Genomic_DNA"/>
</dbReference>
<feature type="transmembrane region" description="Helical" evidence="6">
    <location>
        <begin position="216"/>
        <end position="236"/>
    </location>
</feature>
<dbReference type="InterPro" id="IPR036259">
    <property type="entry name" value="MFS_trans_sf"/>
</dbReference>
<evidence type="ECO:0000313" key="8">
    <source>
        <dbReference type="EMBL" id="GLS15740.1"/>
    </source>
</evidence>
<evidence type="ECO:0000256" key="2">
    <source>
        <dbReference type="ARBA" id="ARBA00022475"/>
    </source>
</evidence>
<dbReference type="Gene3D" id="1.20.1250.20">
    <property type="entry name" value="MFS general substrate transporter like domains"/>
    <property type="match status" value="1"/>
</dbReference>
<feature type="transmembrane region" description="Helical" evidence="6">
    <location>
        <begin position="47"/>
        <end position="68"/>
    </location>
</feature>
<dbReference type="InterPro" id="IPR020846">
    <property type="entry name" value="MFS_dom"/>
</dbReference>
<dbReference type="InterPro" id="IPR050189">
    <property type="entry name" value="MFS_Efflux_Transporters"/>
</dbReference>
<feature type="transmembrane region" description="Helical" evidence="6">
    <location>
        <begin position="242"/>
        <end position="268"/>
    </location>
</feature>
<sequence length="399" mass="41238">MKPADSPAARASLVVLLGVCAALHVGKLPVAIPALQQSLGLTLVQGGFLLSLLQLAGMTLGLLIGLLADRMGPRRVMLAGLLLLGLGSAAGALSGTVAALLATRVLEGVGFLLTVLPAPGLIRRQVVDNPAALARALGWWGAYMPVGMALALLAGAPAVVLWGWPAVWAVLALLAWLGAWALWRWIGPDAAPAAGAGSTDTLGQCLRRTLRAPGPWLLAVGFLMYSGQWLAVVGFLPTIYHAAGFGATAVGLLSALAAGVNMVGNVSAGRLLARGVPPGWLMAGGYVAMALGALLTFTMTGWPLLQYASVLLFSALGGWVPGTLFGLVVRLTPGEDTVSTTVGWMQQLSAMGQFLGPPLVAWAATQWGGWQWTWVITGTCSLVGIGLAWQVQSQLRRAR</sequence>
<evidence type="ECO:0000256" key="5">
    <source>
        <dbReference type="ARBA" id="ARBA00023136"/>
    </source>
</evidence>
<feature type="transmembrane region" description="Helical" evidence="6">
    <location>
        <begin position="370"/>
        <end position="389"/>
    </location>
</feature>
<dbReference type="Proteomes" id="UP001156903">
    <property type="component" value="Unassembled WGS sequence"/>
</dbReference>
<proteinExistence type="predicted"/>
<dbReference type="RefSeq" id="WP_284308572.1">
    <property type="nucleotide sequence ID" value="NZ_BSPB01000032.1"/>
</dbReference>
<dbReference type="PROSITE" id="PS50850">
    <property type="entry name" value="MFS"/>
    <property type="match status" value="1"/>
</dbReference>